<evidence type="ECO:0000313" key="6">
    <source>
        <dbReference type="EMBL" id="RDB66132.1"/>
    </source>
</evidence>
<dbReference type="RefSeq" id="WP_114568308.1">
    <property type="nucleotide sequence ID" value="NZ_CABMMS010000002.1"/>
</dbReference>
<keyword evidence="7" id="KW-1185">Reference proteome</keyword>
<feature type="transmembrane region" description="Helical" evidence="4">
    <location>
        <begin position="12"/>
        <end position="32"/>
    </location>
</feature>
<dbReference type="SMART" id="SM00421">
    <property type="entry name" value="HTH_LUXR"/>
    <property type="match status" value="1"/>
</dbReference>
<keyword evidence="1" id="KW-0805">Transcription regulation</keyword>
<feature type="transmembrane region" description="Helical" evidence="4">
    <location>
        <begin position="292"/>
        <end position="312"/>
    </location>
</feature>
<sequence length="490" mass="52590">MNDGKIAGKPRIGAMELLATGGFACFFGWMFVSYYWLFAVFIQDVPVAERDGIQLFVFAGMALGYLALHFAGKSARFDPFHLPVLATGAVLALLLPTTAVLLDLGVAVPVPVLCAVNLGAGLGGALLTVSWLDVGSRIKLQSLPRFTSLSMAAGGALFALAALVPESLQPVFCIIYAFLSVGLLRFAGERGEGNADAPPAGSCKNTWEFTREIEPSLVAFGIVFGLTFVYLFNSGSQDVLVGLLFVVPGAGIIAALAFAGRSVGITVIQRVLLCITVLACLSMPFATEGVQLACSCLVVASWAAFVSVNYAFIVKKGMHRWDTPVFRQAPARLVFSALGFLVGWAVATGTTMAYGAHSDAFMIVRLCMAFALVVVVMLFFPSAEHHAPDGTAADGPSGPQPVVPSNLTEKELFERRCAAVAELYQLSPRETDILQFLAKGRNAAYIQSKLTISPHTVKSHIYSIYRKLDIHSQQKLMDFVEEFPVEEQQK</sequence>
<feature type="transmembrane region" description="Helical" evidence="4">
    <location>
        <begin position="333"/>
        <end position="354"/>
    </location>
</feature>
<dbReference type="EMBL" id="PPTS01000002">
    <property type="protein sequence ID" value="RDB66132.1"/>
    <property type="molecule type" value="Genomic_DNA"/>
</dbReference>
<dbReference type="Pfam" id="PF00196">
    <property type="entry name" value="GerE"/>
    <property type="match status" value="1"/>
</dbReference>
<keyword evidence="4" id="KW-1133">Transmembrane helix</keyword>
<keyword evidence="3" id="KW-0804">Transcription</keyword>
<dbReference type="GeneID" id="78358626"/>
<feature type="transmembrane region" description="Helical" evidence="4">
    <location>
        <begin position="267"/>
        <end position="286"/>
    </location>
</feature>
<dbReference type="GO" id="GO:0003677">
    <property type="term" value="F:DNA binding"/>
    <property type="evidence" value="ECO:0007669"/>
    <property type="project" value="UniProtKB-KW"/>
</dbReference>
<feature type="transmembrane region" description="Helical" evidence="4">
    <location>
        <begin position="52"/>
        <end position="70"/>
    </location>
</feature>
<feature type="domain" description="HTH luxR-type" evidence="5">
    <location>
        <begin position="419"/>
        <end position="484"/>
    </location>
</feature>
<dbReference type="PANTHER" id="PTHR44688:SF16">
    <property type="entry name" value="DNA-BINDING TRANSCRIPTIONAL ACTIVATOR DEVR_DOSR"/>
    <property type="match status" value="1"/>
</dbReference>
<dbReference type="Gene3D" id="1.10.10.10">
    <property type="entry name" value="Winged helix-like DNA-binding domain superfamily/Winged helix DNA-binding domain"/>
    <property type="match status" value="1"/>
</dbReference>
<evidence type="ECO:0000256" key="1">
    <source>
        <dbReference type="ARBA" id="ARBA00023015"/>
    </source>
</evidence>
<name>A0A369M3Y1_9ACTN</name>
<evidence type="ECO:0000256" key="3">
    <source>
        <dbReference type="ARBA" id="ARBA00023163"/>
    </source>
</evidence>
<keyword evidence="4" id="KW-0472">Membrane</keyword>
<keyword evidence="2" id="KW-0238">DNA-binding</keyword>
<dbReference type="InterPro" id="IPR000792">
    <property type="entry name" value="Tscrpt_reg_LuxR_C"/>
</dbReference>
<feature type="transmembrane region" description="Helical" evidence="4">
    <location>
        <begin position="169"/>
        <end position="187"/>
    </location>
</feature>
<feature type="transmembrane region" description="Helical" evidence="4">
    <location>
        <begin position="82"/>
        <end position="102"/>
    </location>
</feature>
<dbReference type="CDD" id="cd06170">
    <property type="entry name" value="LuxR_C_like"/>
    <property type="match status" value="1"/>
</dbReference>
<reference evidence="6 7" key="1">
    <citation type="journal article" date="2018" name="Elife">
        <title>Discovery and characterization of a prevalent human gut bacterial enzyme sufficient for the inactivation of a family of plant toxins.</title>
        <authorList>
            <person name="Koppel N."/>
            <person name="Bisanz J.E."/>
            <person name="Pandelia M.E."/>
            <person name="Turnbaugh P.J."/>
            <person name="Balskus E.P."/>
        </authorList>
    </citation>
    <scope>NUCLEOTIDE SEQUENCE [LARGE SCALE GENOMIC DNA]</scope>
    <source>
        <strain evidence="6 7">3C</strain>
    </source>
</reference>
<dbReference type="PRINTS" id="PR00038">
    <property type="entry name" value="HTHLUXR"/>
</dbReference>
<evidence type="ECO:0000259" key="5">
    <source>
        <dbReference type="PROSITE" id="PS50043"/>
    </source>
</evidence>
<feature type="transmembrane region" description="Helical" evidence="4">
    <location>
        <begin position="146"/>
        <end position="163"/>
    </location>
</feature>
<dbReference type="AlphaFoldDB" id="A0A369M3Y1"/>
<dbReference type="Proteomes" id="UP000254000">
    <property type="component" value="Unassembled WGS sequence"/>
</dbReference>
<dbReference type="OrthoDB" id="3177214at2"/>
<feature type="transmembrane region" description="Helical" evidence="4">
    <location>
        <begin position="217"/>
        <end position="233"/>
    </location>
</feature>
<feature type="transmembrane region" description="Helical" evidence="4">
    <location>
        <begin position="108"/>
        <end position="134"/>
    </location>
</feature>
<dbReference type="InterPro" id="IPR036388">
    <property type="entry name" value="WH-like_DNA-bd_sf"/>
</dbReference>
<evidence type="ECO:0000256" key="2">
    <source>
        <dbReference type="ARBA" id="ARBA00023125"/>
    </source>
</evidence>
<evidence type="ECO:0000256" key="4">
    <source>
        <dbReference type="SAM" id="Phobius"/>
    </source>
</evidence>
<gene>
    <name evidence="6" type="ORF">C1877_02705</name>
</gene>
<accession>A0A369M3Y1</accession>
<comment type="caution">
    <text evidence="6">The sequence shown here is derived from an EMBL/GenBank/DDBJ whole genome shotgun (WGS) entry which is preliminary data.</text>
</comment>
<evidence type="ECO:0000313" key="7">
    <source>
        <dbReference type="Proteomes" id="UP000254000"/>
    </source>
</evidence>
<dbReference type="SUPFAM" id="SSF46894">
    <property type="entry name" value="C-terminal effector domain of the bipartite response regulators"/>
    <property type="match status" value="1"/>
</dbReference>
<dbReference type="InterPro" id="IPR016032">
    <property type="entry name" value="Sig_transdc_resp-reg_C-effctor"/>
</dbReference>
<organism evidence="6 7">
    <name type="scientific">Gordonibacter pamelaeae</name>
    <dbReference type="NCBI Taxonomy" id="471189"/>
    <lineage>
        <taxon>Bacteria</taxon>
        <taxon>Bacillati</taxon>
        <taxon>Actinomycetota</taxon>
        <taxon>Coriobacteriia</taxon>
        <taxon>Eggerthellales</taxon>
        <taxon>Eggerthellaceae</taxon>
        <taxon>Gordonibacter</taxon>
    </lineage>
</organism>
<dbReference type="PANTHER" id="PTHR44688">
    <property type="entry name" value="DNA-BINDING TRANSCRIPTIONAL ACTIVATOR DEVR_DOSR"/>
    <property type="match status" value="1"/>
</dbReference>
<dbReference type="GO" id="GO:0006355">
    <property type="term" value="P:regulation of DNA-templated transcription"/>
    <property type="evidence" value="ECO:0007669"/>
    <property type="project" value="InterPro"/>
</dbReference>
<feature type="transmembrane region" description="Helical" evidence="4">
    <location>
        <begin position="239"/>
        <end position="260"/>
    </location>
</feature>
<protein>
    <recommendedName>
        <fullName evidence="5">HTH luxR-type domain-containing protein</fullName>
    </recommendedName>
</protein>
<keyword evidence="4" id="KW-0812">Transmembrane</keyword>
<proteinExistence type="predicted"/>
<dbReference type="PROSITE" id="PS50043">
    <property type="entry name" value="HTH_LUXR_2"/>
    <property type="match status" value="1"/>
</dbReference>
<feature type="transmembrane region" description="Helical" evidence="4">
    <location>
        <begin position="360"/>
        <end position="380"/>
    </location>
</feature>